<feature type="region of interest" description="Disordered" evidence="1">
    <location>
        <begin position="89"/>
        <end position="112"/>
    </location>
</feature>
<accession>A0A6M1LU20</accession>
<organism evidence="2 3">
    <name type="scientific">Falsiroseomonas algicola</name>
    <dbReference type="NCBI Taxonomy" id="2716930"/>
    <lineage>
        <taxon>Bacteria</taxon>
        <taxon>Pseudomonadati</taxon>
        <taxon>Pseudomonadota</taxon>
        <taxon>Alphaproteobacteria</taxon>
        <taxon>Acetobacterales</taxon>
        <taxon>Roseomonadaceae</taxon>
        <taxon>Falsiroseomonas</taxon>
    </lineage>
</organism>
<protein>
    <submittedName>
        <fullName evidence="2">Uncharacterized protein</fullName>
    </submittedName>
</protein>
<name>A0A6M1LU20_9PROT</name>
<sequence length="439" mass="46823">MTLRAAAAIGVLALLGGCTRPPEINVEQQWGDAMRRLNMFAFYPMSEDVRVGDVFLHVPPRDGSPPVARFSLLRVGSFHHDDVLDLLEDQQSRRPQIRPLPERRSTDGKPVVGAASTISDCAERQIGHADSGCPLRLQRSAVPALTVGRITAGQLGASGLFGNFGARLGLGASSQSAVSIKVDNMQELMLDAWRFDRLMRGATARPDSQARDPITDVVWAEALVRDLAELAQGRPELVRAACHGDSARLAAERVEVVVINRVVYAGRVEYSFTNSAEQAIRAAVDLQSILPGQPQAPQLPQLAGGTPTAEALRAQSTDPARQREEAGARLAALLGGITGDSGGGARAGVTTSFGLGTFGMLALTQDFNRPIAVGAGSRRSEGLHVWMAGPGADDALRARRFWYAHDECARRLGGLDPQRLAAAMGFAAVPPRPQPSTRN</sequence>
<comment type="caution">
    <text evidence="2">The sequence shown here is derived from an EMBL/GenBank/DDBJ whole genome shotgun (WGS) entry which is preliminary data.</text>
</comment>
<dbReference type="RefSeq" id="WP_164697900.1">
    <property type="nucleotide sequence ID" value="NZ_JAAIKB010000022.1"/>
</dbReference>
<dbReference type="EMBL" id="JAAIKB010000022">
    <property type="protein sequence ID" value="NGM23986.1"/>
    <property type="molecule type" value="Genomic_DNA"/>
</dbReference>
<evidence type="ECO:0000313" key="3">
    <source>
        <dbReference type="Proteomes" id="UP000475385"/>
    </source>
</evidence>
<evidence type="ECO:0000256" key="1">
    <source>
        <dbReference type="SAM" id="MobiDB-lite"/>
    </source>
</evidence>
<gene>
    <name evidence="2" type="ORF">G3576_28525</name>
</gene>
<proteinExistence type="predicted"/>
<evidence type="ECO:0000313" key="2">
    <source>
        <dbReference type="EMBL" id="NGM23986.1"/>
    </source>
</evidence>
<dbReference type="AlphaFoldDB" id="A0A6M1LU20"/>
<dbReference type="Proteomes" id="UP000475385">
    <property type="component" value="Unassembled WGS sequence"/>
</dbReference>
<dbReference type="PROSITE" id="PS51257">
    <property type="entry name" value="PROKAR_LIPOPROTEIN"/>
    <property type="match status" value="1"/>
</dbReference>
<reference evidence="2 3" key="2">
    <citation type="submission" date="2020-03" db="EMBL/GenBank/DDBJ databases">
        <title>Roseomonas stagni sp. nov., isolated from pond water in Japan.</title>
        <authorList>
            <person name="Furuhata K."/>
            <person name="Miyamoto H."/>
            <person name="Goto K."/>
        </authorList>
    </citation>
    <scope>NUCLEOTIDE SEQUENCE [LARGE SCALE GENOMIC DNA]</scope>
    <source>
        <strain evidence="2 3">PeD5</strain>
    </source>
</reference>
<keyword evidence="3" id="KW-1185">Reference proteome</keyword>
<reference evidence="2 3" key="1">
    <citation type="submission" date="2020-02" db="EMBL/GenBank/DDBJ databases">
        <authorList>
            <person name="Kim H.M."/>
            <person name="Jeon C.O."/>
        </authorList>
    </citation>
    <scope>NUCLEOTIDE SEQUENCE [LARGE SCALE GENOMIC DNA]</scope>
    <source>
        <strain evidence="2 3">PeD5</strain>
    </source>
</reference>